<gene>
    <name evidence="1" type="ORF">MtrDRAFT_AC157506g4v2</name>
</gene>
<evidence type="ECO:0000313" key="1">
    <source>
        <dbReference type="EMBL" id="ABN08572.1"/>
    </source>
</evidence>
<organism evidence="1">
    <name type="scientific">Medicago truncatula</name>
    <name type="common">Barrel medic</name>
    <name type="synonym">Medicago tribuloides</name>
    <dbReference type="NCBI Taxonomy" id="3880"/>
    <lineage>
        <taxon>Eukaryota</taxon>
        <taxon>Viridiplantae</taxon>
        <taxon>Streptophyta</taxon>
        <taxon>Embryophyta</taxon>
        <taxon>Tracheophyta</taxon>
        <taxon>Spermatophyta</taxon>
        <taxon>Magnoliopsida</taxon>
        <taxon>eudicotyledons</taxon>
        <taxon>Gunneridae</taxon>
        <taxon>Pentapetalae</taxon>
        <taxon>rosids</taxon>
        <taxon>fabids</taxon>
        <taxon>Fabales</taxon>
        <taxon>Fabaceae</taxon>
        <taxon>Papilionoideae</taxon>
        <taxon>50 kb inversion clade</taxon>
        <taxon>NPAAA clade</taxon>
        <taxon>Hologalegina</taxon>
        <taxon>IRL clade</taxon>
        <taxon>Trifolieae</taxon>
        <taxon>Medicago</taxon>
    </lineage>
</organism>
<proteinExistence type="predicted"/>
<keyword evidence="1" id="KW-0548">Nucleotidyltransferase</keyword>
<reference evidence="1" key="1">
    <citation type="submission" date="2005-04" db="EMBL/GenBank/DDBJ databases">
        <authorList>
            <person name="Town C.D."/>
        </authorList>
    </citation>
    <scope>NUCLEOTIDE SEQUENCE</scope>
</reference>
<sequence>MSTSNLCSRCQTSEEFILHCIRDCPFAMNLWKTLGFINVNFFSNMNLLDWIKSHSNGSAANIFLAGFWWNWKARNIVCVGNDSIELFSVVSEARRLSSLLSVCFPPQHAPESYTLHFLASF</sequence>
<keyword evidence="1" id="KW-0695">RNA-directed DNA polymerase</keyword>
<protein>
    <submittedName>
        <fullName evidence="1">RNA-directed DNA polymerase; Ribonuclease H, related</fullName>
    </submittedName>
</protein>
<name>A2Q4M3_MEDTR</name>
<keyword evidence="1" id="KW-0808">Transferase</keyword>
<dbReference type="GO" id="GO:0003964">
    <property type="term" value="F:RNA-directed DNA polymerase activity"/>
    <property type="evidence" value="ECO:0007669"/>
    <property type="project" value="UniProtKB-KW"/>
</dbReference>
<dbReference type="EMBL" id="AC157506">
    <property type="protein sequence ID" value="ABN08572.1"/>
    <property type="molecule type" value="Genomic_DNA"/>
</dbReference>
<dbReference type="AlphaFoldDB" id="A2Q4M3"/>
<accession>A2Q4M3</accession>
<reference evidence="1" key="2">
    <citation type="submission" date="2007-03" db="EMBL/GenBank/DDBJ databases">
        <authorList>
            <consortium name="The International Medicago Genome Annotation Group"/>
        </authorList>
    </citation>
    <scope>NUCLEOTIDE SEQUENCE</scope>
</reference>